<evidence type="ECO:0000313" key="2">
    <source>
        <dbReference type="EMBL" id="KKS17431.1"/>
    </source>
</evidence>
<dbReference type="Proteomes" id="UP000034163">
    <property type="component" value="Unassembled WGS sequence"/>
</dbReference>
<evidence type="ECO:0000256" key="1">
    <source>
        <dbReference type="SAM" id="Phobius"/>
    </source>
</evidence>
<evidence type="ECO:0000313" key="3">
    <source>
        <dbReference type="Proteomes" id="UP000034163"/>
    </source>
</evidence>
<keyword evidence="1" id="KW-0472">Membrane</keyword>
<keyword evidence="1" id="KW-1133">Transmembrane helix</keyword>
<feature type="transmembrane region" description="Helical" evidence="1">
    <location>
        <begin position="7"/>
        <end position="25"/>
    </location>
</feature>
<gene>
    <name evidence="2" type="ORF">UU72_C0002G0014</name>
</gene>
<dbReference type="EMBL" id="LCBS01000002">
    <property type="protein sequence ID" value="KKS17431.1"/>
    <property type="molecule type" value="Genomic_DNA"/>
</dbReference>
<proteinExistence type="predicted"/>
<organism evidence="2 3">
    <name type="scientific">candidate division WWE3 bacterium GW2011_GWB1_41_6</name>
    <dbReference type="NCBI Taxonomy" id="1619112"/>
    <lineage>
        <taxon>Bacteria</taxon>
        <taxon>Katanobacteria</taxon>
    </lineage>
</organism>
<dbReference type="AlphaFoldDB" id="A0A0G0Z5P8"/>
<keyword evidence="1" id="KW-0812">Transmembrane</keyword>
<accession>A0A0G0Z5P8</accession>
<evidence type="ECO:0008006" key="4">
    <source>
        <dbReference type="Google" id="ProtNLM"/>
    </source>
</evidence>
<sequence length="132" mass="14698">MIKKLSLAAYFSAFTFIIIMLVIFIKTYTDEGNKITIRKAANITECPKSSDEVDVTANVIEQCDGNKECIYSQPFEKAVSGCINKHKVEWSCQDSGIFKALYSSTNVIDKKTGNIETTIRCPGRIFKPANSV</sequence>
<name>A0A0G0Z5P8_UNCKA</name>
<protein>
    <recommendedName>
        <fullName evidence="4">Transmembrane protein</fullName>
    </recommendedName>
</protein>
<reference evidence="2 3" key="1">
    <citation type="journal article" date="2015" name="Nature">
        <title>rRNA introns, odd ribosomes, and small enigmatic genomes across a large radiation of phyla.</title>
        <authorList>
            <person name="Brown C.T."/>
            <person name="Hug L.A."/>
            <person name="Thomas B.C."/>
            <person name="Sharon I."/>
            <person name="Castelle C.J."/>
            <person name="Singh A."/>
            <person name="Wilkins M.J."/>
            <person name="Williams K.H."/>
            <person name="Banfield J.F."/>
        </authorList>
    </citation>
    <scope>NUCLEOTIDE SEQUENCE [LARGE SCALE GENOMIC DNA]</scope>
</reference>
<comment type="caution">
    <text evidence="2">The sequence shown here is derived from an EMBL/GenBank/DDBJ whole genome shotgun (WGS) entry which is preliminary data.</text>
</comment>